<dbReference type="InterPro" id="IPR016040">
    <property type="entry name" value="NAD(P)-bd_dom"/>
</dbReference>
<dbReference type="PANTHER" id="PTHR43162:SF1">
    <property type="entry name" value="PRESTALK A DIFFERENTIATION PROTEIN A"/>
    <property type="match status" value="1"/>
</dbReference>
<keyword evidence="3" id="KW-1185">Reference proteome</keyword>
<dbReference type="Pfam" id="PF13460">
    <property type="entry name" value="NAD_binding_10"/>
    <property type="match status" value="1"/>
</dbReference>
<dbReference type="PANTHER" id="PTHR43162">
    <property type="match status" value="1"/>
</dbReference>
<organism evidence="2 3">
    <name type="scientific">Nonomuraea mangrovi</name>
    <dbReference type="NCBI Taxonomy" id="2316207"/>
    <lineage>
        <taxon>Bacteria</taxon>
        <taxon>Bacillati</taxon>
        <taxon>Actinomycetota</taxon>
        <taxon>Actinomycetes</taxon>
        <taxon>Streptosporangiales</taxon>
        <taxon>Streptosporangiaceae</taxon>
        <taxon>Nonomuraea</taxon>
    </lineage>
</organism>
<evidence type="ECO:0000259" key="1">
    <source>
        <dbReference type="Pfam" id="PF13460"/>
    </source>
</evidence>
<accession>A0ABW4TBD4</accession>
<evidence type="ECO:0000313" key="3">
    <source>
        <dbReference type="Proteomes" id="UP001597368"/>
    </source>
</evidence>
<dbReference type="Proteomes" id="UP001597368">
    <property type="component" value="Unassembled WGS sequence"/>
</dbReference>
<proteinExistence type="predicted"/>
<dbReference type="SUPFAM" id="SSF51735">
    <property type="entry name" value="NAD(P)-binding Rossmann-fold domains"/>
    <property type="match status" value="1"/>
</dbReference>
<dbReference type="RefSeq" id="WP_379581490.1">
    <property type="nucleotide sequence ID" value="NZ_JBHUFV010000081.1"/>
</dbReference>
<dbReference type="Gene3D" id="3.40.50.720">
    <property type="entry name" value="NAD(P)-binding Rossmann-like Domain"/>
    <property type="match status" value="1"/>
</dbReference>
<protein>
    <submittedName>
        <fullName evidence="2">NAD(P)H-binding protein</fullName>
    </submittedName>
</protein>
<dbReference type="InterPro" id="IPR036291">
    <property type="entry name" value="NAD(P)-bd_dom_sf"/>
</dbReference>
<dbReference type="EMBL" id="JBHUFV010000081">
    <property type="protein sequence ID" value="MFD1939318.1"/>
    <property type="molecule type" value="Genomic_DNA"/>
</dbReference>
<name>A0ABW4TBD4_9ACTN</name>
<comment type="caution">
    <text evidence="2">The sequence shown here is derived from an EMBL/GenBank/DDBJ whole genome shotgun (WGS) entry which is preliminary data.</text>
</comment>
<sequence length="280" mass="29449">MILVTGATGNVGRHAIRLLLDNGNQVAAVTRNAPAADLPLEAHVVVADPSAPQSLATSLDGVDAILLSPRAVADAGAELLSLAVEHGVTRVVVLSATTVEHPAGQERFAAHFKAVEDAAKASGLQWTFLRCSDFAANALGWAPQIRSTGIVRGAYGDAATSPIHERDIAAVAVKALTDTAHAGRHYLLTGPQSLTQRDKVRLIGLAIGRELTFQEVSPEQVRQSMLAQGVPEDVPERLLGSLADFAKQAGPSTDMVDRLLGRPALTFAEWAAEHADAFRS</sequence>
<gene>
    <name evidence="2" type="ORF">ACFSKW_48440</name>
</gene>
<evidence type="ECO:0000313" key="2">
    <source>
        <dbReference type="EMBL" id="MFD1939318.1"/>
    </source>
</evidence>
<dbReference type="InterPro" id="IPR051604">
    <property type="entry name" value="Ergot_Alk_Oxidoreductase"/>
</dbReference>
<dbReference type="Gene3D" id="3.90.25.10">
    <property type="entry name" value="UDP-galactose 4-epimerase, domain 1"/>
    <property type="match status" value="1"/>
</dbReference>
<reference evidence="3" key="1">
    <citation type="journal article" date="2019" name="Int. J. Syst. Evol. Microbiol.">
        <title>The Global Catalogue of Microorganisms (GCM) 10K type strain sequencing project: providing services to taxonomists for standard genome sequencing and annotation.</title>
        <authorList>
            <consortium name="The Broad Institute Genomics Platform"/>
            <consortium name="The Broad Institute Genome Sequencing Center for Infectious Disease"/>
            <person name="Wu L."/>
            <person name="Ma J."/>
        </authorList>
    </citation>
    <scope>NUCLEOTIDE SEQUENCE [LARGE SCALE GENOMIC DNA]</scope>
    <source>
        <strain evidence="3">ICMP 6774ER</strain>
    </source>
</reference>
<feature type="domain" description="NAD(P)-binding" evidence="1">
    <location>
        <begin position="6"/>
        <end position="178"/>
    </location>
</feature>